<dbReference type="EMBL" id="JBIRUQ010000014">
    <property type="protein sequence ID" value="MFI1465180.1"/>
    <property type="molecule type" value="Genomic_DNA"/>
</dbReference>
<dbReference type="RefSeq" id="WP_033247518.1">
    <property type="nucleotide sequence ID" value="NZ_JBIRUQ010000014.1"/>
</dbReference>
<name>A0ABW7TVX1_9NOCA</name>
<comment type="caution">
    <text evidence="1">The sequence shown here is derived from an EMBL/GenBank/DDBJ whole genome shotgun (WGS) entry which is preliminary data.</text>
</comment>
<keyword evidence="2" id="KW-1185">Reference proteome</keyword>
<organism evidence="1 2">
    <name type="scientific">Nocardia carnea</name>
    <dbReference type="NCBI Taxonomy" id="37328"/>
    <lineage>
        <taxon>Bacteria</taxon>
        <taxon>Bacillati</taxon>
        <taxon>Actinomycetota</taxon>
        <taxon>Actinomycetes</taxon>
        <taxon>Mycobacteriales</taxon>
        <taxon>Nocardiaceae</taxon>
        <taxon>Nocardia</taxon>
    </lineage>
</organism>
<protein>
    <submittedName>
        <fullName evidence="1">Uncharacterized protein</fullName>
    </submittedName>
</protein>
<sequence>MSLRTVLGMLREERPAHWLQTRDGSWAPVWTDGRVGDCVGIPELLGASGDELAILVASGLVGAMVEQAARRTG</sequence>
<reference evidence="1 2" key="1">
    <citation type="submission" date="2024-10" db="EMBL/GenBank/DDBJ databases">
        <title>The Natural Products Discovery Center: Release of the First 8490 Sequenced Strains for Exploring Actinobacteria Biosynthetic Diversity.</title>
        <authorList>
            <person name="Kalkreuter E."/>
            <person name="Kautsar S.A."/>
            <person name="Yang D."/>
            <person name="Bader C.D."/>
            <person name="Teijaro C.N."/>
            <person name="Fluegel L."/>
            <person name="Davis C.M."/>
            <person name="Simpson J.R."/>
            <person name="Lauterbach L."/>
            <person name="Steele A.D."/>
            <person name="Gui C."/>
            <person name="Meng S."/>
            <person name="Li G."/>
            <person name="Viehrig K."/>
            <person name="Ye F."/>
            <person name="Su P."/>
            <person name="Kiefer A.F."/>
            <person name="Nichols A."/>
            <person name="Cepeda A.J."/>
            <person name="Yan W."/>
            <person name="Fan B."/>
            <person name="Jiang Y."/>
            <person name="Adhikari A."/>
            <person name="Zheng C.-J."/>
            <person name="Schuster L."/>
            <person name="Cowan T.M."/>
            <person name="Smanski M.J."/>
            <person name="Chevrette M.G."/>
            <person name="De Carvalho L.P.S."/>
            <person name="Shen B."/>
        </authorList>
    </citation>
    <scope>NUCLEOTIDE SEQUENCE [LARGE SCALE GENOMIC DNA]</scope>
    <source>
        <strain evidence="1 2">NPDC020568</strain>
    </source>
</reference>
<dbReference type="Proteomes" id="UP001611263">
    <property type="component" value="Unassembled WGS sequence"/>
</dbReference>
<gene>
    <name evidence="1" type="ORF">ACH4WX_31090</name>
</gene>
<proteinExistence type="predicted"/>
<dbReference type="GeneID" id="93503842"/>
<accession>A0ABW7TVX1</accession>
<evidence type="ECO:0000313" key="2">
    <source>
        <dbReference type="Proteomes" id="UP001611263"/>
    </source>
</evidence>
<evidence type="ECO:0000313" key="1">
    <source>
        <dbReference type="EMBL" id="MFI1465180.1"/>
    </source>
</evidence>